<accession>H6QYY4</accession>
<evidence type="ECO:0000313" key="1">
    <source>
        <dbReference type="EMBL" id="CCF61539.1"/>
    </source>
</evidence>
<organism evidence="1 2">
    <name type="scientific">Nocardia cyriacigeorgica (strain GUH-2)</name>
    <dbReference type="NCBI Taxonomy" id="1127134"/>
    <lineage>
        <taxon>Bacteria</taxon>
        <taxon>Bacillati</taxon>
        <taxon>Actinomycetota</taxon>
        <taxon>Actinomycetes</taxon>
        <taxon>Mycobacteriales</taxon>
        <taxon>Nocardiaceae</taxon>
        <taxon>Nocardia</taxon>
    </lineage>
</organism>
<protein>
    <recommendedName>
        <fullName evidence="3">DUF861 domain-containing protein</fullName>
    </recommendedName>
</protein>
<evidence type="ECO:0008006" key="3">
    <source>
        <dbReference type="Google" id="ProtNLM"/>
    </source>
</evidence>
<evidence type="ECO:0000313" key="2">
    <source>
        <dbReference type="Proteomes" id="UP000008190"/>
    </source>
</evidence>
<dbReference type="Gene3D" id="2.60.120.10">
    <property type="entry name" value="Jelly Rolls"/>
    <property type="match status" value="2"/>
</dbReference>
<dbReference type="Proteomes" id="UP000008190">
    <property type="component" value="Chromosome"/>
</dbReference>
<dbReference type="InterPro" id="IPR011051">
    <property type="entry name" value="RmlC_Cupin_sf"/>
</dbReference>
<dbReference type="InterPro" id="IPR014710">
    <property type="entry name" value="RmlC-like_jellyroll"/>
</dbReference>
<dbReference type="HOGENOM" id="CLU_1198772_0_0_11"/>
<sequence length="231" mass="24892">MKLVRHIRAFTPREVRAWEQIDDGIRIGAAVAADYARMSAGFTRMSAGARAPLAAPYEEVWIVTAGTMTIDSADGSTVARPGDLVHLHPASRGEFSVTADLAMLALAFPPVWEIELAEWEVAREQSTAGPFARIVSSRHDTHRRHGADRLFLAAEAGQHFEVGFIRAGARVEFDAPNDQVIVATTGRFQIRGAGPVGRTIVVEQGEFAYLPAGSSGTLSAEPGAEMAWARL</sequence>
<name>H6QYY4_NOCCG</name>
<reference evidence="1 2" key="1">
    <citation type="journal article" date="2012" name="J. Bacteriol.">
        <title>Genome sequence of the human- and animal-pathogenic strain Nocardia cyriacigeorgica GUH-2.</title>
        <authorList>
            <person name="Zoropogui A."/>
            <person name="Pujic P."/>
            <person name="Normand P."/>
            <person name="Barbe V."/>
            <person name="Beaman B."/>
            <person name="Beaman L."/>
            <person name="Boiron P."/>
            <person name="Colinon C."/>
            <person name="Deredjian A."/>
            <person name="Graindorge A."/>
            <person name="Mangenot S."/>
            <person name="Nazaret S."/>
            <person name="Neto M."/>
            <person name="Petit S."/>
            <person name="Roche D."/>
            <person name="Vallenet D."/>
            <person name="Rodriguez-Nava V."/>
            <person name="Richard Y."/>
            <person name="Cournoyer B."/>
            <person name="Blaha D."/>
        </authorList>
    </citation>
    <scope>NUCLEOTIDE SEQUENCE [LARGE SCALE GENOMIC DNA]</scope>
    <source>
        <strain evidence="1 2">GUH-2</strain>
    </source>
</reference>
<dbReference type="KEGG" id="ncy:NOCYR_0725"/>
<dbReference type="InterPro" id="IPR010424">
    <property type="entry name" value="EutQ"/>
</dbReference>
<dbReference type="SUPFAM" id="SSF51182">
    <property type="entry name" value="RmlC-like cupins"/>
    <property type="match status" value="1"/>
</dbReference>
<dbReference type="EMBL" id="FO082843">
    <property type="protein sequence ID" value="CCF61539.1"/>
    <property type="molecule type" value="Genomic_DNA"/>
</dbReference>
<dbReference type="STRING" id="1127134.NOCYR_0725"/>
<dbReference type="eggNOG" id="COG4766">
    <property type="taxonomic scope" value="Bacteria"/>
</dbReference>
<proteinExistence type="predicted"/>
<dbReference type="Pfam" id="PF06249">
    <property type="entry name" value="EutQ"/>
    <property type="match status" value="1"/>
</dbReference>
<gene>
    <name evidence="1" type="ordered locus">NOCYR_0725</name>
</gene>
<keyword evidence="2" id="KW-1185">Reference proteome</keyword>
<dbReference type="AlphaFoldDB" id="H6QYY4"/>